<evidence type="ECO:0000313" key="4">
    <source>
        <dbReference type="EMBL" id="MCH8616741.1"/>
    </source>
</evidence>
<dbReference type="PANTHER" id="PTHR30570:SF1">
    <property type="entry name" value="PHOSPHATE-BINDING PROTEIN PSTS"/>
    <property type="match status" value="1"/>
</dbReference>
<dbReference type="Pfam" id="PF12849">
    <property type="entry name" value="PBP_like_2"/>
    <property type="match status" value="1"/>
</dbReference>
<dbReference type="SUPFAM" id="SSF53850">
    <property type="entry name" value="Periplasmic binding protein-like II"/>
    <property type="match status" value="1"/>
</dbReference>
<dbReference type="Gene3D" id="3.40.190.10">
    <property type="entry name" value="Periplasmic binding protein-like II"/>
    <property type="match status" value="2"/>
</dbReference>
<dbReference type="RefSeq" id="WP_241447637.1">
    <property type="nucleotide sequence ID" value="NZ_JAKZHW010000002.1"/>
</dbReference>
<dbReference type="PANTHER" id="PTHR30570">
    <property type="entry name" value="PERIPLASMIC PHOSPHATE BINDING COMPONENT OF PHOSPHATE ABC TRANSPORTER"/>
    <property type="match status" value="1"/>
</dbReference>
<dbReference type="Proteomes" id="UP001203058">
    <property type="component" value="Unassembled WGS sequence"/>
</dbReference>
<evidence type="ECO:0000259" key="3">
    <source>
        <dbReference type="Pfam" id="PF12849"/>
    </source>
</evidence>
<reference evidence="4 5" key="1">
    <citation type="submission" date="2022-03" db="EMBL/GenBank/DDBJ databases">
        <authorList>
            <person name="Jo J.-H."/>
            <person name="Im W.-T."/>
        </authorList>
    </citation>
    <scope>NUCLEOTIDE SEQUENCE [LARGE SCALE GENOMIC DNA]</scope>
    <source>
        <strain evidence="4 5">SM33</strain>
    </source>
</reference>
<keyword evidence="5" id="KW-1185">Reference proteome</keyword>
<evidence type="ECO:0000256" key="2">
    <source>
        <dbReference type="SAM" id="SignalP"/>
    </source>
</evidence>
<dbReference type="InterPro" id="IPR024370">
    <property type="entry name" value="PBP_domain"/>
</dbReference>
<feature type="signal peptide" evidence="2">
    <location>
        <begin position="1"/>
        <end position="24"/>
    </location>
</feature>
<protein>
    <submittedName>
        <fullName evidence="4">Substrate-binding domain-containing protein</fullName>
    </submittedName>
</protein>
<proteinExistence type="predicted"/>
<feature type="domain" description="PBP" evidence="3">
    <location>
        <begin position="19"/>
        <end position="303"/>
    </location>
</feature>
<organism evidence="4 5">
    <name type="scientific">Sphingomonas telluris</name>
    <dbReference type="NCBI Taxonomy" id="2907998"/>
    <lineage>
        <taxon>Bacteria</taxon>
        <taxon>Pseudomonadati</taxon>
        <taxon>Pseudomonadota</taxon>
        <taxon>Alphaproteobacteria</taxon>
        <taxon>Sphingomonadales</taxon>
        <taxon>Sphingomonadaceae</taxon>
        <taxon>Sphingomonas</taxon>
    </lineage>
</organism>
<evidence type="ECO:0000256" key="1">
    <source>
        <dbReference type="ARBA" id="ARBA00022729"/>
    </source>
</evidence>
<feature type="chain" id="PRO_5045523300" evidence="2">
    <location>
        <begin position="25"/>
        <end position="345"/>
    </location>
</feature>
<evidence type="ECO:0000313" key="5">
    <source>
        <dbReference type="Proteomes" id="UP001203058"/>
    </source>
</evidence>
<accession>A0ABS9VP35</accession>
<dbReference type="EMBL" id="JAKZHW010000002">
    <property type="protein sequence ID" value="MCH8616741.1"/>
    <property type="molecule type" value="Genomic_DNA"/>
</dbReference>
<keyword evidence="1 2" id="KW-0732">Signal</keyword>
<gene>
    <name evidence="4" type="ORF">LZ016_11625</name>
</gene>
<comment type="caution">
    <text evidence="4">The sequence shown here is derived from an EMBL/GenBank/DDBJ whole genome shotgun (WGS) entry which is preliminary data.</text>
</comment>
<sequence>MSSKLLALAGVALAATAVSTQAEARTQMRAVGSSTVYPFAKIVAERVARANPRLGTPIIESTGTGAGMKLFCAGVGERFPDIENASRRMKASEAKLCAANGVTKVTEIQVGIDGISLATSKKTPLNGLTTRDIYLALAKTPFGKPNKAKTWKDVNGKLPAVPIRVYGPPPTSGTRDALGELIMTAGCDTNSGMAAVKKADENKYKAICTGMREDGAFIEAGENDNLIVQKLEANPGTVGIFGYSYLEENTNLLRGLSINGVSPSYDTISSFKYPGARPLYVYVKNAHVGAIPAVRAFVAEFTKESAFGPNGYLRQAGMIAAPNGVRAQSQQASRSLAPLNFASLK</sequence>
<dbReference type="InterPro" id="IPR050811">
    <property type="entry name" value="Phosphate_ABC_transporter"/>
</dbReference>
<name>A0ABS9VP35_9SPHN</name>